<dbReference type="EMBL" id="JAACNO010001374">
    <property type="protein sequence ID" value="KAF4141212.1"/>
    <property type="molecule type" value="Genomic_DNA"/>
</dbReference>
<sequence>MSAQFINALVQLIDRIDDSPRKYDLKKIKPRISYSKDRYVQGVFMGARDGIGGTSTGVRWIV</sequence>
<protein>
    <submittedName>
        <fullName evidence="1">Uncharacterized protein</fullName>
    </submittedName>
</protein>
<dbReference type="AlphaFoldDB" id="A0A8S9UP88"/>
<comment type="caution">
    <text evidence="1">The sequence shown here is derived from an EMBL/GenBank/DDBJ whole genome shotgun (WGS) entry which is preliminary data.</text>
</comment>
<reference evidence="1" key="1">
    <citation type="submission" date="2020-03" db="EMBL/GenBank/DDBJ databases">
        <title>Hybrid Assembly of Korean Phytophthora infestans isolates.</title>
        <authorList>
            <person name="Prokchorchik M."/>
            <person name="Lee Y."/>
            <person name="Seo J."/>
            <person name="Cho J.-H."/>
            <person name="Park Y.-E."/>
            <person name="Jang D.-C."/>
            <person name="Im J.-S."/>
            <person name="Choi J.-G."/>
            <person name="Park H.-J."/>
            <person name="Lee G.-B."/>
            <person name="Lee Y.-G."/>
            <person name="Hong S.-Y."/>
            <person name="Cho K."/>
            <person name="Sohn K.H."/>
        </authorList>
    </citation>
    <scope>NUCLEOTIDE SEQUENCE</scope>
    <source>
        <strain evidence="1">KR_2_A2</strain>
    </source>
</reference>
<evidence type="ECO:0000313" key="1">
    <source>
        <dbReference type="EMBL" id="KAF4141212.1"/>
    </source>
</evidence>
<gene>
    <name evidence="1" type="ORF">GN958_ATG09597</name>
</gene>
<evidence type="ECO:0000313" key="2">
    <source>
        <dbReference type="Proteomes" id="UP000704712"/>
    </source>
</evidence>
<name>A0A8S9UP88_PHYIN</name>
<proteinExistence type="predicted"/>
<accession>A0A8S9UP88</accession>
<organism evidence="1 2">
    <name type="scientific">Phytophthora infestans</name>
    <name type="common">Potato late blight agent</name>
    <name type="synonym">Botrytis infestans</name>
    <dbReference type="NCBI Taxonomy" id="4787"/>
    <lineage>
        <taxon>Eukaryota</taxon>
        <taxon>Sar</taxon>
        <taxon>Stramenopiles</taxon>
        <taxon>Oomycota</taxon>
        <taxon>Peronosporomycetes</taxon>
        <taxon>Peronosporales</taxon>
        <taxon>Peronosporaceae</taxon>
        <taxon>Phytophthora</taxon>
    </lineage>
</organism>
<dbReference type="Proteomes" id="UP000704712">
    <property type="component" value="Unassembled WGS sequence"/>
</dbReference>